<evidence type="ECO:0000259" key="1">
    <source>
        <dbReference type="Pfam" id="PF18557"/>
    </source>
</evidence>
<organism evidence="2 3">
    <name type="scientific">Aurantiacibacter flavus</name>
    <dbReference type="NCBI Taxonomy" id="3145232"/>
    <lineage>
        <taxon>Bacteria</taxon>
        <taxon>Pseudomonadati</taxon>
        <taxon>Pseudomonadota</taxon>
        <taxon>Alphaproteobacteria</taxon>
        <taxon>Sphingomonadales</taxon>
        <taxon>Erythrobacteraceae</taxon>
        <taxon>Aurantiacibacter</taxon>
    </lineage>
</organism>
<name>A0ABV0D009_9SPHN</name>
<comment type="caution">
    <text evidence="2">The sequence shown here is derived from an EMBL/GenBank/DDBJ whole genome shotgun (WGS) entry which is preliminary data.</text>
</comment>
<dbReference type="EMBL" id="JBDLBR010000005">
    <property type="protein sequence ID" value="MEN7538452.1"/>
    <property type="molecule type" value="Genomic_DNA"/>
</dbReference>
<keyword evidence="3" id="KW-1185">Reference proteome</keyword>
<evidence type="ECO:0000313" key="3">
    <source>
        <dbReference type="Proteomes" id="UP001484535"/>
    </source>
</evidence>
<dbReference type="Proteomes" id="UP001484535">
    <property type="component" value="Unassembled WGS sequence"/>
</dbReference>
<dbReference type="RefSeq" id="WP_346785902.1">
    <property type="nucleotide sequence ID" value="NZ_JBDLBR010000005.1"/>
</dbReference>
<feature type="domain" description="Anti-sigma factor NepR" evidence="1">
    <location>
        <begin position="4"/>
        <end position="35"/>
    </location>
</feature>
<sequence>MDEPEWANGLKQLYNSVVDEPLPDTFHDLLSKLDSGAEGESSTRK</sequence>
<reference evidence="2 3" key="1">
    <citation type="submission" date="2024-05" db="EMBL/GenBank/DDBJ databases">
        <authorList>
            <person name="Park S."/>
        </authorList>
    </citation>
    <scope>NUCLEOTIDE SEQUENCE [LARGE SCALE GENOMIC DNA]</scope>
    <source>
        <strain evidence="2 3">DGU5</strain>
    </source>
</reference>
<accession>A0ABV0D009</accession>
<protein>
    <submittedName>
        <fullName evidence="2">NepR family anti-sigma factor</fullName>
    </submittedName>
</protein>
<gene>
    <name evidence="2" type="ORF">ABDJ38_14815</name>
</gene>
<dbReference type="Pfam" id="PF18557">
    <property type="entry name" value="NepR"/>
    <property type="match status" value="1"/>
</dbReference>
<proteinExistence type="predicted"/>
<evidence type="ECO:0000313" key="2">
    <source>
        <dbReference type="EMBL" id="MEN7538452.1"/>
    </source>
</evidence>
<dbReference type="InterPro" id="IPR041649">
    <property type="entry name" value="NepR"/>
</dbReference>